<gene>
    <name evidence="14" type="ORF">HYC85_019220</name>
</gene>
<evidence type="ECO:0000256" key="5">
    <source>
        <dbReference type="ARBA" id="ARBA00022603"/>
    </source>
</evidence>
<comment type="catalytic activity">
    <reaction evidence="12">
        <text>L-arginyl-[protein] + 2 S-adenosyl-L-methionine = N(omega),N(omega)-dimethyl-L-arginyl-[protein] + 2 S-adenosyl-L-homocysteine + 2 H(+)</text>
        <dbReference type="Rhea" id="RHEA:48096"/>
        <dbReference type="Rhea" id="RHEA-COMP:10532"/>
        <dbReference type="Rhea" id="RHEA-COMP:11991"/>
        <dbReference type="ChEBI" id="CHEBI:15378"/>
        <dbReference type="ChEBI" id="CHEBI:29965"/>
        <dbReference type="ChEBI" id="CHEBI:57856"/>
        <dbReference type="ChEBI" id="CHEBI:59789"/>
        <dbReference type="ChEBI" id="CHEBI:61897"/>
        <dbReference type="EC" id="2.1.1.319"/>
    </reaction>
</comment>
<sequence length="266" mass="30366">MVTELKDLEQWRFGEEKLERERVGSLRTRMQKVDCSYRIHMTPFSDEYLYVEIANKAVFWQQQNYYEVDLTPLYGSAFQGKALLNASGGCFDPSLLVAPAISHMINFTSIKEEELYEIDVPLYEINISSGIVQRWLSTAPDAPTTHWYQLRCVLSQPIYVMPGQEITGRLHMIAQNAQSYSINLTMTTKSWGAGAGQGGIVRTSSGKFDLKEPYYGMSQPQAYSIAQDQPTHHLTNTQDIQIQSQDEEGFELMHQPSQNVDIEYIE</sequence>
<dbReference type="GO" id="GO:0070611">
    <property type="term" value="F:histone H3R2 methyltransferase activity"/>
    <property type="evidence" value="ECO:0007669"/>
    <property type="project" value="TreeGrafter"/>
</dbReference>
<evidence type="ECO:0000256" key="4">
    <source>
        <dbReference type="ARBA" id="ARBA00022490"/>
    </source>
</evidence>
<keyword evidence="5" id="KW-0489">Methyltransferase</keyword>
<name>A0A7J7GQA1_CAMSI</name>
<dbReference type="Pfam" id="PF22528">
    <property type="entry name" value="PRMT_C"/>
    <property type="match status" value="1"/>
</dbReference>
<keyword evidence="7" id="KW-0949">S-adenosyl-L-methionine</keyword>
<reference evidence="15" key="1">
    <citation type="journal article" date="2020" name="Nat. Commun.">
        <title>Genome assembly of wild tea tree DASZ reveals pedigree and selection history of tea varieties.</title>
        <authorList>
            <person name="Zhang W."/>
            <person name="Zhang Y."/>
            <person name="Qiu H."/>
            <person name="Guo Y."/>
            <person name="Wan H."/>
            <person name="Zhang X."/>
            <person name="Scossa F."/>
            <person name="Alseekh S."/>
            <person name="Zhang Q."/>
            <person name="Wang P."/>
            <person name="Xu L."/>
            <person name="Schmidt M.H."/>
            <person name="Jia X."/>
            <person name="Li D."/>
            <person name="Zhu A."/>
            <person name="Guo F."/>
            <person name="Chen W."/>
            <person name="Ni D."/>
            <person name="Usadel B."/>
            <person name="Fernie A.R."/>
            <person name="Wen W."/>
        </authorList>
    </citation>
    <scope>NUCLEOTIDE SEQUENCE [LARGE SCALE GENOMIC DNA]</scope>
    <source>
        <strain evidence="15">cv. G240</strain>
    </source>
</reference>
<dbReference type="Gene3D" id="2.70.160.11">
    <property type="entry name" value="Hnrnp arginine n-methyltransferase1"/>
    <property type="match status" value="2"/>
</dbReference>
<dbReference type="PANTHER" id="PTHR11006:SF10">
    <property type="entry name" value="HISTONE-ARGININE METHYLTRANSFERASE CARMER-RELATED"/>
    <property type="match status" value="1"/>
</dbReference>
<dbReference type="PANTHER" id="PTHR11006">
    <property type="entry name" value="PROTEIN ARGININE N-METHYLTRANSFERASE"/>
    <property type="match status" value="1"/>
</dbReference>
<accession>A0A7J7GQA1</accession>
<evidence type="ECO:0000256" key="6">
    <source>
        <dbReference type="ARBA" id="ARBA00022679"/>
    </source>
</evidence>
<dbReference type="InterPro" id="IPR029063">
    <property type="entry name" value="SAM-dependent_MTases_sf"/>
</dbReference>
<keyword evidence="15" id="KW-1185">Reference proteome</keyword>
<dbReference type="InterPro" id="IPR025799">
    <property type="entry name" value="Arg_MeTrfase"/>
</dbReference>
<evidence type="ECO:0000256" key="1">
    <source>
        <dbReference type="ARBA" id="ARBA00004123"/>
    </source>
</evidence>
<organism evidence="14 15">
    <name type="scientific">Camellia sinensis</name>
    <name type="common">Tea plant</name>
    <name type="synonym">Thea sinensis</name>
    <dbReference type="NCBI Taxonomy" id="4442"/>
    <lineage>
        <taxon>Eukaryota</taxon>
        <taxon>Viridiplantae</taxon>
        <taxon>Streptophyta</taxon>
        <taxon>Embryophyta</taxon>
        <taxon>Tracheophyta</taxon>
        <taxon>Spermatophyta</taxon>
        <taxon>Magnoliopsida</taxon>
        <taxon>eudicotyledons</taxon>
        <taxon>Gunneridae</taxon>
        <taxon>Pentapetalae</taxon>
        <taxon>asterids</taxon>
        <taxon>Ericales</taxon>
        <taxon>Theaceae</taxon>
        <taxon>Camellia</taxon>
    </lineage>
</organism>
<evidence type="ECO:0000259" key="13">
    <source>
        <dbReference type="Pfam" id="PF22528"/>
    </source>
</evidence>
<keyword evidence="4" id="KW-0963">Cytoplasm</keyword>
<keyword evidence="6" id="KW-0808">Transferase</keyword>
<dbReference type="EMBL" id="JACBKZ010000009">
    <property type="protein sequence ID" value="KAF5941578.1"/>
    <property type="molecule type" value="Genomic_DNA"/>
</dbReference>
<evidence type="ECO:0000256" key="11">
    <source>
        <dbReference type="ARBA" id="ARBA00023242"/>
    </source>
</evidence>
<evidence type="ECO:0000313" key="14">
    <source>
        <dbReference type="EMBL" id="KAF5941578.1"/>
    </source>
</evidence>
<dbReference type="GO" id="GO:0005737">
    <property type="term" value="C:cytoplasm"/>
    <property type="evidence" value="ECO:0007669"/>
    <property type="project" value="UniProtKB-SubCell"/>
</dbReference>
<evidence type="ECO:0000256" key="3">
    <source>
        <dbReference type="ARBA" id="ARBA00011925"/>
    </source>
</evidence>
<dbReference type="EC" id="2.1.1.319" evidence="3"/>
<evidence type="ECO:0000256" key="7">
    <source>
        <dbReference type="ARBA" id="ARBA00022691"/>
    </source>
</evidence>
<feature type="domain" description="Protein arginine N-methyltransferase" evidence="13">
    <location>
        <begin position="122"/>
        <end position="184"/>
    </location>
</feature>
<dbReference type="Proteomes" id="UP000593564">
    <property type="component" value="Unassembled WGS sequence"/>
</dbReference>
<dbReference type="SUPFAM" id="SSF53335">
    <property type="entry name" value="S-adenosyl-L-methionine-dependent methyltransferases"/>
    <property type="match status" value="1"/>
</dbReference>
<evidence type="ECO:0000256" key="2">
    <source>
        <dbReference type="ARBA" id="ARBA00004496"/>
    </source>
</evidence>
<dbReference type="GO" id="GO:0035242">
    <property type="term" value="F:protein-arginine omega-N asymmetric methyltransferase activity"/>
    <property type="evidence" value="ECO:0007669"/>
    <property type="project" value="UniProtKB-EC"/>
</dbReference>
<dbReference type="GO" id="GO:0005634">
    <property type="term" value="C:nucleus"/>
    <property type="evidence" value="ECO:0007669"/>
    <property type="project" value="UniProtKB-SubCell"/>
</dbReference>
<comment type="subcellular location">
    <subcellularLocation>
        <location evidence="2">Cytoplasm</location>
    </subcellularLocation>
    <subcellularLocation>
        <location evidence="1">Nucleus</location>
    </subcellularLocation>
</comment>
<proteinExistence type="predicted"/>
<evidence type="ECO:0000256" key="10">
    <source>
        <dbReference type="ARBA" id="ARBA00023163"/>
    </source>
</evidence>
<dbReference type="InterPro" id="IPR055135">
    <property type="entry name" value="PRMT_dom"/>
</dbReference>
<keyword evidence="8" id="KW-0156">Chromatin regulator</keyword>
<dbReference type="AlphaFoldDB" id="A0A7J7GQA1"/>
<keyword evidence="11" id="KW-0539">Nucleus</keyword>
<comment type="caution">
    <text evidence="14">The sequence shown here is derived from an EMBL/GenBank/DDBJ whole genome shotgun (WGS) entry which is preliminary data.</text>
</comment>
<dbReference type="GO" id="GO:0032259">
    <property type="term" value="P:methylation"/>
    <property type="evidence" value="ECO:0007669"/>
    <property type="project" value="UniProtKB-KW"/>
</dbReference>
<keyword evidence="9" id="KW-0805">Transcription regulation</keyword>
<protein>
    <recommendedName>
        <fullName evidence="3">type I protein arginine methyltransferase</fullName>
        <ecNumber evidence="3">2.1.1.319</ecNumber>
    </recommendedName>
</protein>
<evidence type="ECO:0000313" key="15">
    <source>
        <dbReference type="Proteomes" id="UP000593564"/>
    </source>
</evidence>
<reference evidence="14 15" key="2">
    <citation type="submission" date="2020-07" db="EMBL/GenBank/DDBJ databases">
        <title>Genome assembly of wild tea tree DASZ reveals pedigree and selection history of tea varieties.</title>
        <authorList>
            <person name="Zhang W."/>
        </authorList>
    </citation>
    <scope>NUCLEOTIDE SEQUENCE [LARGE SCALE GENOMIC DNA]</scope>
    <source>
        <strain evidence="15">cv. G240</strain>
        <tissue evidence="14">Leaf</tissue>
    </source>
</reference>
<evidence type="ECO:0000256" key="9">
    <source>
        <dbReference type="ARBA" id="ARBA00023015"/>
    </source>
</evidence>
<evidence type="ECO:0000256" key="12">
    <source>
        <dbReference type="ARBA" id="ARBA00049086"/>
    </source>
</evidence>
<evidence type="ECO:0000256" key="8">
    <source>
        <dbReference type="ARBA" id="ARBA00022853"/>
    </source>
</evidence>
<keyword evidence="10" id="KW-0804">Transcription</keyword>